<evidence type="ECO:0000256" key="2">
    <source>
        <dbReference type="SAM" id="SignalP"/>
    </source>
</evidence>
<dbReference type="PANTHER" id="PTHR21472">
    <property type="entry name" value="ENDONUCLEASE DOMAIN-CONTAINING 1 PROTEIN ENDOD1"/>
    <property type="match status" value="1"/>
</dbReference>
<dbReference type="GO" id="GO:0016787">
    <property type="term" value="F:hydrolase activity"/>
    <property type="evidence" value="ECO:0007669"/>
    <property type="project" value="InterPro"/>
</dbReference>
<feature type="domain" description="DNA/RNA non-specific endonuclease/pyrophosphatase/phosphodiesterase" evidence="4">
    <location>
        <begin position="66"/>
        <end position="278"/>
    </location>
</feature>
<dbReference type="InterPro" id="IPR001604">
    <property type="entry name" value="Endo_G_ENPP1-like_dom"/>
</dbReference>
<dbReference type="Ensembl" id="ENSACAT00000013987.4">
    <property type="protein sequence ID" value="ENSACAP00000013706.3"/>
    <property type="gene ID" value="ENSACAG00000013977.4"/>
</dbReference>
<dbReference type="KEGG" id="acs:103278444"/>
<dbReference type="SUPFAM" id="SSF54060">
    <property type="entry name" value="His-Me finger endonucleases"/>
    <property type="match status" value="1"/>
</dbReference>
<dbReference type="RefSeq" id="XP_008106287.1">
    <property type="nucleotide sequence ID" value="XM_008108080.3"/>
</dbReference>
<dbReference type="GeneID" id="103278444"/>
<feature type="transmembrane region" description="Helical" evidence="1">
    <location>
        <begin position="407"/>
        <end position="428"/>
    </location>
</feature>
<dbReference type="InterPro" id="IPR039015">
    <property type="entry name" value="ENDOD1"/>
</dbReference>
<keyword evidence="1" id="KW-0472">Membrane</keyword>
<dbReference type="eggNOG" id="ENOG502QQYK">
    <property type="taxonomic scope" value="Eukaryota"/>
</dbReference>
<dbReference type="GO" id="GO:0046872">
    <property type="term" value="F:metal ion binding"/>
    <property type="evidence" value="ECO:0007669"/>
    <property type="project" value="InterPro"/>
</dbReference>
<organism evidence="5 6">
    <name type="scientific">Anolis carolinensis</name>
    <name type="common">Green anole</name>
    <name type="synonym">American chameleon</name>
    <dbReference type="NCBI Taxonomy" id="28377"/>
    <lineage>
        <taxon>Eukaryota</taxon>
        <taxon>Metazoa</taxon>
        <taxon>Chordata</taxon>
        <taxon>Craniata</taxon>
        <taxon>Vertebrata</taxon>
        <taxon>Euteleostomi</taxon>
        <taxon>Lepidosauria</taxon>
        <taxon>Squamata</taxon>
        <taxon>Bifurcata</taxon>
        <taxon>Unidentata</taxon>
        <taxon>Episquamata</taxon>
        <taxon>Toxicofera</taxon>
        <taxon>Iguania</taxon>
        <taxon>Dactyloidae</taxon>
        <taxon>Anolis</taxon>
    </lineage>
</organism>
<dbReference type="SMART" id="SM00477">
    <property type="entry name" value="NUC"/>
    <property type="match status" value="1"/>
</dbReference>
<evidence type="ECO:0000313" key="6">
    <source>
        <dbReference type="Proteomes" id="UP000001646"/>
    </source>
</evidence>
<reference evidence="5" key="3">
    <citation type="submission" date="2025-09" db="UniProtKB">
        <authorList>
            <consortium name="Ensembl"/>
        </authorList>
    </citation>
    <scope>IDENTIFICATION</scope>
</reference>
<dbReference type="InterPro" id="IPR044929">
    <property type="entry name" value="DNA/RNA_non-sp_Endonuclease_sf"/>
</dbReference>
<evidence type="ECO:0000259" key="3">
    <source>
        <dbReference type="SMART" id="SM00477"/>
    </source>
</evidence>
<dbReference type="Bgee" id="ENSACAG00000013977">
    <property type="expression patterns" value="Expressed in brain and 10 other cell types or tissues"/>
</dbReference>
<keyword evidence="2" id="KW-0732">Signal</keyword>
<evidence type="ECO:0000313" key="5">
    <source>
        <dbReference type="Ensembl" id="ENSACAP00000013706.3"/>
    </source>
</evidence>
<dbReference type="AlphaFoldDB" id="G1KPC6"/>
<dbReference type="SMART" id="SM00892">
    <property type="entry name" value="Endonuclease_NS"/>
    <property type="match status" value="1"/>
</dbReference>
<dbReference type="CTD" id="23052"/>
<dbReference type="GeneTree" id="ENSGT01030000234592"/>
<sequence length="479" mass="53379">MGLSHLLPCLSLVALLVALPGPSRSEVIAKEEAGFGDCDAFFYQKTPPEGFQHFPKVVKICQKYHNQPHFATLYSTQDRIPLYSAFRYQEATQCCPEEASWMVEPQIDDHENGLAGMMPEAEIADSVNNLGTNQALTSDYIDSGYEAGQLNPSSLQKDDHQLATHSLTNTFPVKPPLQDVWHWEIENLVSHGLAPHCANGKDLYLISGAVPSSHKVNDKVAIPESLWLAACCDDGSNAWSMGFIKEAAAEKRLEDLSVEELEKKLPEGTRLFKNNCAQDRHDPKKLEPVAKSVKKIQGEKPAPQSKKSLPMPHQAPKEEECGFMKKLFYFVITPICRLLTFAIYMVVQILKFILYIFTTLLHMVITGLCTFLKSIATVLMHVFTSLIRVLVNIMNGLARNIYRVLMVVYRIVCVPLNLLVDILSFPFYVLGAVPALLHDIAAGVSGLFMLLINGITNFVKCLSWLVTHIAKSILPHMST</sequence>
<keyword evidence="1" id="KW-1133">Transmembrane helix</keyword>
<reference evidence="5" key="2">
    <citation type="submission" date="2025-08" db="UniProtKB">
        <authorList>
            <consortium name="Ensembl"/>
        </authorList>
    </citation>
    <scope>IDENTIFICATION</scope>
</reference>
<evidence type="ECO:0000256" key="1">
    <source>
        <dbReference type="SAM" id="Phobius"/>
    </source>
</evidence>
<dbReference type="InParanoid" id="G1KPC6"/>
<dbReference type="STRING" id="28377.ENSACAP00000013706"/>
<dbReference type="GO" id="GO:0003676">
    <property type="term" value="F:nucleic acid binding"/>
    <property type="evidence" value="ECO:0007669"/>
    <property type="project" value="InterPro"/>
</dbReference>
<dbReference type="InterPro" id="IPR044925">
    <property type="entry name" value="His-Me_finger_sf"/>
</dbReference>
<gene>
    <name evidence="5" type="primary">ENDOD1</name>
</gene>
<protein>
    <submittedName>
        <fullName evidence="5">Endonuclease domain containing 1</fullName>
    </submittedName>
</protein>
<dbReference type="Proteomes" id="UP000001646">
    <property type="component" value="Chromosome 3"/>
</dbReference>
<feature type="signal peptide" evidence="2">
    <location>
        <begin position="1"/>
        <end position="25"/>
    </location>
</feature>
<dbReference type="PANTHER" id="PTHR21472:SF8">
    <property type="entry name" value="ENDONUCLEASE DOMAIN-CONTAINING 1 PROTEIN"/>
    <property type="match status" value="1"/>
</dbReference>
<feature type="domain" description="ENPP1-3/EXOG-like endonuclease/phosphodiesterase" evidence="3">
    <location>
        <begin position="67"/>
        <end position="278"/>
    </location>
</feature>
<dbReference type="Gene3D" id="3.40.570.10">
    <property type="entry name" value="Extracellular Endonuclease, subunit A"/>
    <property type="match status" value="1"/>
</dbReference>
<reference evidence="5 6" key="1">
    <citation type="submission" date="2009-12" db="EMBL/GenBank/DDBJ databases">
        <title>The Genome Sequence of Anolis carolinensis (Green Anole Lizard).</title>
        <authorList>
            <consortium name="The Genome Sequencing Platform"/>
            <person name="Di Palma F."/>
            <person name="Alfoldi J."/>
            <person name="Heiman D."/>
            <person name="Young S."/>
            <person name="Grabherr M."/>
            <person name="Johnson J."/>
            <person name="Lander E.S."/>
            <person name="Lindblad-Toh K."/>
        </authorList>
    </citation>
    <scope>NUCLEOTIDE SEQUENCE [LARGE SCALE GENOMIC DNA]</scope>
    <source>
        <strain evidence="5 6">JBL SC #1</strain>
    </source>
</reference>
<evidence type="ECO:0000259" key="4">
    <source>
        <dbReference type="SMART" id="SM00892"/>
    </source>
</evidence>
<dbReference type="HOGENOM" id="CLU_035817_0_0_1"/>
<keyword evidence="6" id="KW-1185">Reference proteome</keyword>
<dbReference type="OrthoDB" id="8572289at2759"/>
<feature type="chain" id="PRO_5003412959" evidence="2">
    <location>
        <begin position="26"/>
        <end position="479"/>
    </location>
</feature>
<accession>G1KPC6</accession>
<feature type="transmembrane region" description="Helical" evidence="1">
    <location>
        <begin position="327"/>
        <end position="347"/>
    </location>
</feature>
<keyword evidence="1" id="KW-0812">Transmembrane</keyword>
<name>G1KPC6_ANOCA</name>
<feature type="transmembrane region" description="Helical" evidence="1">
    <location>
        <begin position="440"/>
        <end position="459"/>
    </location>
</feature>
<proteinExistence type="predicted"/>
<dbReference type="InterPro" id="IPR020821">
    <property type="entry name" value="ENPP1-3/EXOG-like_nuc-like"/>
</dbReference>